<keyword evidence="1 6" id="KW-0436">Ligase</keyword>
<organism evidence="6 7">
    <name type="scientific">[Mycobacterium] nativiensis</name>
    <dbReference type="NCBI Taxonomy" id="2855503"/>
    <lineage>
        <taxon>Bacteria</taxon>
        <taxon>Bacillati</taxon>
        <taxon>Actinomycetota</taxon>
        <taxon>Actinomycetes</taxon>
        <taxon>Mycobacteriales</taxon>
        <taxon>Mycobacteriaceae</taxon>
        <taxon>Mycolicibacter</taxon>
    </lineage>
</organism>
<dbReference type="Gene3D" id="2.30.30.100">
    <property type="match status" value="1"/>
</dbReference>
<comment type="caution">
    <text evidence="6">The sequence shown here is derived from an EMBL/GenBank/DDBJ whole genome shotgun (WGS) entry which is preliminary data.</text>
</comment>
<dbReference type="InterPro" id="IPR003142">
    <property type="entry name" value="BPL_C"/>
</dbReference>
<keyword evidence="2" id="KW-0092">Biotin</keyword>
<dbReference type="InterPro" id="IPR004143">
    <property type="entry name" value="BPL_LPL_catalytic"/>
</dbReference>
<feature type="region of interest" description="Disordered" evidence="4">
    <location>
        <begin position="264"/>
        <end position="305"/>
    </location>
</feature>
<dbReference type="Pfam" id="PF02237">
    <property type="entry name" value="BPL_C"/>
    <property type="match status" value="1"/>
</dbReference>
<dbReference type="InterPro" id="IPR045864">
    <property type="entry name" value="aa-tRNA-synth_II/BPL/LPL"/>
</dbReference>
<sequence>MESQPSRPPLDVTVLRDGLVGPGLPWRALDVVTETGSTNADLLARAAGGADIDGAVLLADHQTAGRGRHGRHWTAPPRSQLALSVGVAADTVPTSGWGWLTLATGVAVADALAEAAGLQAGLKWPNDVIVGDGKLAGILAEVATSKQLPKPVIVVGLGLNVTMTAEEAPDPAAVSLAMLGAPVLDRNVLADKVLRHLAARIAAWRAAGGADEALAADYRRHSCTLGERVRADMPGDQRVEGLAESIDETGRLVINTGDQSVTVSAGDVTRLRPGGPKQGPPKESGGSARLDGGEPKQGPPKESGG</sequence>
<keyword evidence="7" id="KW-1185">Reference proteome</keyword>
<dbReference type="RefSeq" id="WP_224972572.1">
    <property type="nucleotide sequence ID" value="NZ_JAYJJU010000050.1"/>
</dbReference>
<protein>
    <recommendedName>
        <fullName evidence="3">biotin--[biotin carboxyl-carrier protein] ligase</fullName>
        <ecNumber evidence="3">6.3.4.15</ecNumber>
    </recommendedName>
</protein>
<dbReference type="CDD" id="cd16442">
    <property type="entry name" value="BPL"/>
    <property type="match status" value="1"/>
</dbReference>
<dbReference type="EC" id="6.3.4.15" evidence="3"/>
<dbReference type="EMBL" id="JAYJJU010000050">
    <property type="protein sequence ID" value="MEB3035038.1"/>
    <property type="molecule type" value="Genomic_DNA"/>
</dbReference>
<evidence type="ECO:0000313" key="7">
    <source>
        <dbReference type="Proteomes" id="UP001298593"/>
    </source>
</evidence>
<dbReference type="InterPro" id="IPR004408">
    <property type="entry name" value="Biotin_CoA_COase_ligase"/>
</dbReference>
<dbReference type="Proteomes" id="UP001298593">
    <property type="component" value="Unassembled WGS sequence"/>
</dbReference>
<reference evidence="6 7" key="1">
    <citation type="submission" date="2023-12" db="EMBL/GenBank/DDBJ databases">
        <title>Description of new species of Mycobacterium terrae complex isolated from sewage at the Sao Paulo Zoological Park Foundation in Brazil.</title>
        <authorList>
            <person name="Romagnoli C.L."/>
            <person name="Conceicao E.C."/>
            <person name="Machado E."/>
            <person name="Barreto L.B.P.F."/>
            <person name="Sharma A."/>
            <person name="Silva N.M."/>
            <person name="Marques L.E."/>
            <person name="Juliana M.A."/>
            <person name="Lourenco M.C.S."/>
            <person name="Digiampietri L.A."/>
            <person name="Suffys P.N."/>
            <person name="Viana-Niero C."/>
        </authorList>
    </citation>
    <scope>NUCLEOTIDE SEQUENCE [LARGE SCALE GENOMIC DNA]</scope>
    <source>
        <strain evidence="6 7">MYC340</strain>
    </source>
</reference>
<evidence type="ECO:0000256" key="4">
    <source>
        <dbReference type="SAM" id="MobiDB-lite"/>
    </source>
</evidence>
<dbReference type="Pfam" id="PF03099">
    <property type="entry name" value="BPL_LplA_LipB"/>
    <property type="match status" value="1"/>
</dbReference>
<evidence type="ECO:0000256" key="2">
    <source>
        <dbReference type="ARBA" id="ARBA00023267"/>
    </source>
</evidence>
<dbReference type="GO" id="GO:0004077">
    <property type="term" value="F:biotin--[biotin carboxyl-carrier protein] ligase activity"/>
    <property type="evidence" value="ECO:0007669"/>
    <property type="project" value="UniProtKB-EC"/>
</dbReference>
<dbReference type="PROSITE" id="PS51733">
    <property type="entry name" value="BPL_LPL_CATALYTIC"/>
    <property type="match status" value="1"/>
</dbReference>
<dbReference type="NCBIfam" id="TIGR00121">
    <property type="entry name" value="birA_ligase"/>
    <property type="match status" value="1"/>
</dbReference>
<dbReference type="PANTHER" id="PTHR12835:SF5">
    <property type="entry name" value="BIOTIN--PROTEIN LIGASE"/>
    <property type="match status" value="1"/>
</dbReference>
<feature type="domain" description="BPL/LPL catalytic" evidence="5">
    <location>
        <begin position="19"/>
        <end position="205"/>
    </location>
</feature>
<proteinExistence type="predicted"/>
<dbReference type="PANTHER" id="PTHR12835">
    <property type="entry name" value="BIOTIN PROTEIN LIGASE"/>
    <property type="match status" value="1"/>
</dbReference>
<name>A0ABU5Y4D5_9MYCO</name>
<dbReference type="SUPFAM" id="SSF55681">
    <property type="entry name" value="Class II aaRS and biotin synthetases"/>
    <property type="match status" value="1"/>
</dbReference>
<evidence type="ECO:0000259" key="5">
    <source>
        <dbReference type="PROSITE" id="PS51733"/>
    </source>
</evidence>
<gene>
    <name evidence="6" type="ORF">KV113_26210</name>
</gene>
<dbReference type="Gene3D" id="3.30.930.10">
    <property type="entry name" value="Bira Bifunctional Protein, Domain 2"/>
    <property type="match status" value="1"/>
</dbReference>
<evidence type="ECO:0000256" key="3">
    <source>
        <dbReference type="ARBA" id="ARBA00024227"/>
    </source>
</evidence>
<evidence type="ECO:0000313" key="6">
    <source>
        <dbReference type="EMBL" id="MEB3035038.1"/>
    </source>
</evidence>
<accession>A0ABU5Y4D5</accession>
<evidence type="ECO:0000256" key="1">
    <source>
        <dbReference type="ARBA" id="ARBA00022598"/>
    </source>
</evidence>